<keyword evidence="2" id="KW-1185">Reference proteome</keyword>
<dbReference type="Proteomes" id="UP000030528">
    <property type="component" value="Unassembled WGS sequence"/>
</dbReference>
<dbReference type="PANTHER" id="PTHR40045">
    <property type="entry name" value="YCGG FAMILY PROTEIN"/>
    <property type="match status" value="1"/>
</dbReference>
<comment type="caution">
    <text evidence="1">The sequence shown here is derived from an EMBL/GenBank/DDBJ whole genome shotgun (WGS) entry which is preliminary data.</text>
</comment>
<name>A0A0A5GGU0_9BACI</name>
<dbReference type="EMBL" id="AVPE01000006">
    <property type="protein sequence ID" value="KGX92451.1"/>
    <property type="molecule type" value="Genomic_DNA"/>
</dbReference>
<dbReference type="InterPro" id="IPR014988">
    <property type="entry name" value="Uncharacterised_YqcI/YcgG"/>
</dbReference>
<dbReference type="Pfam" id="PF08892">
    <property type="entry name" value="YqcI_YcgG"/>
    <property type="match status" value="1"/>
</dbReference>
<protein>
    <recommendedName>
        <fullName evidence="3">YqcI/YcgG family protein</fullName>
    </recommendedName>
</protein>
<dbReference type="AlphaFoldDB" id="A0A0A5GGU0"/>
<accession>A0A0A5GGU0</accession>
<dbReference type="PANTHER" id="PTHR40045:SF1">
    <property type="entry name" value="YQCI_YCGG FAMILY PROTEIN"/>
    <property type="match status" value="1"/>
</dbReference>
<organism evidence="1 2">
    <name type="scientific">Pontibacillus halophilus JSM 076056 = DSM 19796</name>
    <dbReference type="NCBI Taxonomy" id="1385510"/>
    <lineage>
        <taxon>Bacteria</taxon>
        <taxon>Bacillati</taxon>
        <taxon>Bacillota</taxon>
        <taxon>Bacilli</taxon>
        <taxon>Bacillales</taxon>
        <taxon>Bacillaceae</taxon>
        <taxon>Pontibacillus</taxon>
    </lineage>
</organism>
<evidence type="ECO:0008006" key="3">
    <source>
        <dbReference type="Google" id="ProtNLM"/>
    </source>
</evidence>
<proteinExistence type="predicted"/>
<evidence type="ECO:0000313" key="2">
    <source>
        <dbReference type="Proteomes" id="UP000030528"/>
    </source>
</evidence>
<reference evidence="1 2" key="1">
    <citation type="submission" date="2013-08" db="EMBL/GenBank/DDBJ databases">
        <authorList>
            <person name="Huang J."/>
            <person name="Wang G."/>
        </authorList>
    </citation>
    <scope>NUCLEOTIDE SEQUENCE [LARGE SCALE GENOMIC DNA]</scope>
    <source>
        <strain evidence="1 2">JSM 076056</strain>
    </source>
</reference>
<gene>
    <name evidence="1" type="ORF">N781_17165</name>
</gene>
<dbReference type="eggNOG" id="COG3403">
    <property type="taxonomic scope" value="Bacteria"/>
</dbReference>
<sequence>MSRLFDRTALEETLLELEPWKQDAYTKLGDMIADEENTYPCVPARVAFLSNELRYGFIDSPTRERAPMQLACLLKQYGQISRQTGKYASIAIVSEITDTTLSIEQYEHMFWDLLSRTTAFDETEWPTEIPKDPAYNKWEFCFNGEPYFAFCATPVHALRKSRHFPYLLLAFQPRFVFEEINDSTRLGRNLKKQIRKRLAAYDEIPTHPALKWYGDEQNLEWKQYFLRDDDSTPSTCPFLHHTKEWEKPKT</sequence>
<dbReference type="OrthoDB" id="112290at2"/>
<dbReference type="STRING" id="1385510.GCA_000425205_02002"/>
<dbReference type="RefSeq" id="WP_026800386.1">
    <property type="nucleotide sequence ID" value="NZ_AULI01000008.1"/>
</dbReference>
<evidence type="ECO:0000313" key="1">
    <source>
        <dbReference type="EMBL" id="KGX92451.1"/>
    </source>
</evidence>